<gene>
    <name evidence="2" type="ORF">BECKTC1821E_GA0114239_102114</name>
</gene>
<sequence length="269" mass="30461">MPTRAEDAFHFDNAKPNFDSISGSNGFVYWYASDLMKLLGYKSQASFHKTIQKAISACTSLNISILENFIQEEKDFKLSRFACYLVAMNGDSKKPEVAMAQTYFAKIAEAFKRYVEEAEDFERILVRDEISEHEKTLNSTAKQAGVTNYAFFQDSGYRGLYNMSLKNLRSIKGIKSNRTPLDFMGKEELAANLFRVTQTEAKIRNEGIRGQKSAESTAYEVGKKVRNTIEEINGTMPENLPITEDIKKVKSSLKSSQREFAKIDKPKGT</sequence>
<reference evidence="2" key="1">
    <citation type="submission" date="2019-02" db="EMBL/GenBank/DDBJ databases">
        <authorList>
            <person name="Gruber-Vodicka R. H."/>
            <person name="Seah K. B. B."/>
        </authorList>
    </citation>
    <scope>NUCLEOTIDE SEQUENCE</scope>
    <source>
        <strain evidence="2">BECK_BZ125</strain>
    </source>
</reference>
<dbReference type="EMBL" id="CAADFT010000021">
    <property type="protein sequence ID" value="VFK42782.1"/>
    <property type="molecule type" value="Genomic_DNA"/>
</dbReference>
<dbReference type="InterPro" id="IPR003497">
    <property type="entry name" value="BRO_N_domain"/>
</dbReference>
<proteinExistence type="predicted"/>
<name>A0A450YMP3_9GAMM</name>
<protein>
    <submittedName>
        <fullName evidence="2">DNA-damage-inducible protein D</fullName>
    </submittedName>
</protein>
<dbReference type="AlphaFoldDB" id="A0A450YMP3"/>
<evidence type="ECO:0000259" key="1">
    <source>
        <dbReference type="Pfam" id="PF02498"/>
    </source>
</evidence>
<dbReference type="Pfam" id="PF02498">
    <property type="entry name" value="Bro-N"/>
    <property type="match status" value="1"/>
</dbReference>
<organism evidence="2">
    <name type="scientific">Candidatus Kentrum sp. TC</name>
    <dbReference type="NCBI Taxonomy" id="2126339"/>
    <lineage>
        <taxon>Bacteria</taxon>
        <taxon>Pseudomonadati</taxon>
        <taxon>Pseudomonadota</taxon>
        <taxon>Gammaproteobacteria</taxon>
        <taxon>Candidatus Kentrum</taxon>
    </lineage>
</organism>
<feature type="domain" description="Bro-N" evidence="1">
    <location>
        <begin position="23"/>
        <end position="103"/>
    </location>
</feature>
<accession>A0A450YMP3</accession>
<evidence type="ECO:0000313" key="2">
    <source>
        <dbReference type="EMBL" id="VFK42782.1"/>
    </source>
</evidence>